<dbReference type="PANTHER" id="PTHR42743">
    <property type="entry name" value="AMINO-ACID AMINOTRANSFERASE"/>
    <property type="match status" value="1"/>
</dbReference>
<dbReference type="Gene3D" id="3.20.10.10">
    <property type="entry name" value="D-amino Acid Aminotransferase, subunit A, domain 2"/>
    <property type="match status" value="1"/>
</dbReference>
<keyword evidence="10" id="KW-0100">Branched-chain amino acid biosynthesis</keyword>
<comment type="catalytic activity">
    <reaction evidence="13">
        <text>L-leucine + 2-oxoglutarate = 4-methyl-2-oxopentanoate + L-glutamate</text>
        <dbReference type="Rhea" id="RHEA:18321"/>
        <dbReference type="ChEBI" id="CHEBI:16810"/>
        <dbReference type="ChEBI" id="CHEBI:17865"/>
        <dbReference type="ChEBI" id="CHEBI:29985"/>
        <dbReference type="ChEBI" id="CHEBI:57427"/>
        <dbReference type="EC" id="2.6.1.42"/>
    </reaction>
</comment>
<dbReference type="OrthoDB" id="21319at2"/>
<evidence type="ECO:0000256" key="2">
    <source>
        <dbReference type="ARBA" id="ARBA00003109"/>
    </source>
</evidence>
<dbReference type="NCBIfam" id="NF009896">
    <property type="entry name" value="PRK13356.1"/>
    <property type="match status" value="1"/>
</dbReference>
<keyword evidence="17" id="KW-1185">Reference proteome</keyword>
<sequence>MGHAATNTDTTAVTTWTWYKGEWHEGNPLIIGPQTHGMWMASTVFDGARRMNGKLPDLVPHCARVLRSAELMGLAPQITADEIVALAREGVEKFDPALALYIKPIVYGGEGFLAPTPESAQFVLCISVSELPESIKTGFTARKSSFRRPSPESAPTEAKASCLYPNVGRAVSEANKDGFDTGVMLDPNGNVAEFSYANLFYAKDGKVFTPVINGTFLNGLTRQRVIKLLREDGVEVTEKTVTYAELETADEIFGTGNYYKVAPCVKLDDRNLKPGPVTKRAQDLYWDFAEQS</sequence>
<evidence type="ECO:0000256" key="6">
    <source>
        <dbReference type="ARBA" id="ARBA00009320"/>
    </source>
</evidence>
<dbReference type="RefSeq" id="WP_085619570.1">
    <property type="nucleotide sequence ID" value="NZ_JFKB01000008.1"/>
</dbReference>
<comment type="catalytic activity">
    <reaction evidence="11">
        <text>L-valine + 2-oxoglutarate = 3-methyl-2-oxobutanoate + L-glutamate</text>
        <dbReference type="Rhea" id="RHEA:24813"/>
        <dbReference type="ChEBI" id="CHEBI:11851"/>
        <dbReference type="ChEBI" id="CHEBI:16810"/>
        <dbReference type="ChEBI" id="CHEBI:29985"/>
        <dbReference type="ChEBI" id="CHEBI:57762"/>
        <dbReference type="EC" id="2.6.1.42"/>
    </reaction>
</comment>
<dbReference type="EMBL" id="JFKB01000008">
    <property type="protein sequence ID" value="OSQ47466.1"/>
    <property type="molecule type" value="Genomic_DNA"/>
</dbReference>
<keyword evidence="16" id="KW-0032">Aminotransferase</keyword>
<dbReference type="InterPro" id="IPR050571">
    <property type="entry name" value="Class-IV_PLP-Dep_Aminotrnsfr"/>
</dbReference>
<evidence type="ECO:0000256" key="1">
    <source>
        <dbReference type="ARBA" id="ARBA00001933"/>
    </source>
</evidence>
<gene>
    <name evidence="16" type="ORF">TALK_13140</name>
</gene>
<evidence type="ECO:0000256" key="4">
    <source>
        <dbReference type="ARBA" id="ARBA00004931"/>
    </source>
</evidence>
<dbReference type="InterPro" id="IPR018300">
    <property type="entry name" value="Aminotrans_IV_CS"/>
</dbReference>
<comment type="similarity">
    <text evidence="6 14">Belongs to the class-IV pyridoxal-phosphate-dependent aminotransferase family.</text>
</comment>
<dbReference type="GO" id="GO:0008652">
    <property type="term" value="P:amino acid biosynthetic process"/>
    <property type="evidence" value="ECO:0007669"/>
    <property type="project" value="UniProtKB-ARBA"/>
</dbReference>
<dbReference type="InterPro" id="IPR043132">
    <property type="entry name" value="BCAT-like_C"/>
</dbReference>
<comment type="pathway">
    <text evidence="4">Amino-acid biosynthesis; L-valine biosynthesis; L-valine from pyruvate: step 4/4.</text>
</comment>
<evidence type="ECO:0000256" key="14">
    <source>
        <dbReference type="RuleBase" id="RU004106"/>
    </source>
</evidence>
<dbReference type="InterPro" id="IPR043131">
    <property type="entry name" value="BCAT-like_N"/>
</dbReference>
<dbReference type="FunFam" id="3.20.10.10:FF:000002">
    <property type="entry name" value="D-alanine aminotransferase"/>
    <property type="match status" value="1"/>
</dbReference>
<evidence type="ECO:0000256" key="10">
    <source>
        <dbReference type="ARBA" id="ARBA00023304"/>
    </source>
</evidence>
<evidence type="ECO:0000256" key="11">
    <source>
        <dbReference type="ARBA" id="ARBA00048212"/>
    </source>
</evidence>
<evidence type="ECO:0000256" key="5">
    <source>
        <dbReference type="ARBA" id="ARBA00005072"/>
    </source>
</evidence>
<dbReference type="AlphaFoldDB" id="A0A1Y2LAA4"/>
<dbReference type="EC" id="2.6.1.42" evidence="7"/>
<evidence type="ECO:0000256" key="13">
    <source>
        <dbReference type="ARBA" id="ARBA00049229"/>
    </source>
</evidence>
<dbReference type="GO" id="GO:0004084">
    <property type="term" value="F:branched-chain-amino-acid transaminase activity"/>
    <property type="evidence" value="ECO:0007669"/>
    <property type="project" value="UniProtKB-EC"/>
</dbReference>
<evidence type="ECO:0000256" key="9">
    <source>
        <dbReference type="ARBA" id="ARBA00022898"/>
    </source>
</evidence>
<evidence type="ECO:0000313" key="17">
    <source>
        <dbReference type="Proteomes" id="UP000193396"/>
    </source>
</evidence>
<dbReference type="Gene3D" id="3.30.470.10">
    <property type="match status" value="1"/>
</dbReference>
<dbReference type="InterPro" id="IPR036038">
    <property type="entry name" value="Aminotransferase-like"/>
</dbReference>
<evidence type="ECO:0000256" key="8">
    <source>
        <dbReference type="ARBA" id="ARBA00014472"/>
    </source>
</evidence>
<name>A0A1Y2LAA4_9PROT</name>
<dbReference type="Proteomes" id="UP000193396">
    <property type="component" value="Unassembled WGS sequence"/>
</dbReference>
<evidence type="ECO:0000256" key="3">
    <source>
        <dbReference type="ARBA" id="ARBA00004824"/>
    </source>
</evidence>
<comment type="pathway">
    <text evidence="5">Amino-acid biosynthesis; L-leucine biosynthesis; L-leucine from 3-methyl-2-oxobutanoate: step 4/4.</text>
</comment>
<dbReference type="PROSITE" id="PS00770">
    <property type="entry name" value="AA_TRANSFER_CLASS_4"/>
    <property type="match status" value="1"/>
</dbReference>
<keyword evidence="16" id="KW-0808">Transferase</keyword>
<protein>
    <recommendedName>
        <fullName evidence="8">Probable branched-chain-amino-acid aminotransferase</fullName>
        <ecNumber evidence="7">2.6.1.42</ecNumber>
    </recommendedName>
</protein>
<proteinExistence type="inferred from homology"/>
<dbReference type="STRING" id="1293890.TALK_13140"/>
<dbReference type="SUPFAM" id="SSF56752">
    <property type="entry name" value="D-aminoacid aminotransferase-like PLP-dependent enzymes"/>
    <property type="match status" value="1"/>
</dbReference>
<dbReference type="GO" id="GO:0005829">
    <property type="term" value="C:cytosol"/>
    <property type="evidence" value="ECO:0007669"/>
    <property type="project" value="TreeGrafter"/>
</dbReference>
<keyword evidence="10" id="KW-0028">Amino-acid biosynthesis</keyword>
<evidence type="ECO:0000313" key="16">
    <source>
        <dbReference type="EMBL" id="OSQ47466.1"/>
    </source>
</evidence>
<comment type="caution">
    <text evidence="16">The sequence shown here is derived from an EMBL/GenBank/DDBJ whole genome shotgun (WGS) entry which is preliminary data.</text>
</comment>
<evidence type="ECO:0000256" key="12">
    <source>
        <dbReference type="ARBA" id="ARBA00048798"/>
    </source>
</evidence>
<reference evidence="16 17" key="1">
    <citation type="submission" date="2014-03" db="EMBL/GenBank/DDBJ databases">
        <title>The draft genome sequence of Thalassospira alkalitolerans JCM 18968.</title>
        <authorList>
            <person name="Lai Q."/>
            <person name="Shao Z."/>
        </authorList>
    </citation>
    <scope>NUCLEOTIDE SEQUENCE [LARGE SCALE GENOMIC DNA]</scope>
    <source>
        <strain evidence="16 17">JCM 18968</strain>
    </source>
</reference>
<comment type="function">
    <text evidence="2">Acts on leucine, isoleucine and valine.</text>
</comment>
<keyword evidence="9 15" id="KW-0663">Pyridoxal phosphate</keyword>
<dbReference type="Pfam" id="PF01063">
    <property type="entry name" value="Aminotran_4"/>
    <property type="match status" value="1"/>
</dbReference>
<dbReference type="GO" id="GO:0009082">
    <property type="term" value="P:branched-chain amino acid biosynthetic process"/>
    <property type="evidence" value="ECO:0007669"/>
    <property type="project" value="UniProtKB-KW"/>
</dbReference>
<comment type="catalytic activity">
    <reaction evidence="12">
        <text>L-isoleucine + 2-oxoglutarate = (S)-3-methyl-2-oxopentanoate + L-glutamate</text>
        <dbReference type="Rhea" id="RHEA:24801"/>
        <dbReference type="ChEBI" id="CHEBI:16810"/>
        <dbReference type="ChEBI" id="CHEBI:29985"/>
        <dbReference type="ChEBI" id="CHEBI:35146"/>
        <dbReference type="ChEBI" id="CHEBI:58045"/>
        <dbReference type="EC" id="2.6.1.42"/>
    </reaction>
</comment>
<comment type="cofactor">
    <cofactor evidence="1 15">
        <name>pyridoxal 5'-phosphate</name>
        <dbReference type="ChEBI" id="CHEBI:597326"/>
    </cofactor>
</comment>
<evidence type="ECO:0000256" key="7">
    <source>
        <dbReference type="ARBA" id="ARBA00013053"/>
    </source>
</evidence>
<dbReference type="InterPro" id="IPR001544">
    <property type="entry name" value="Aminotrans_IV"/>
</dbReference>
<comment type="pathway">
    <text evidence="3">Amino-acid biosynthesis; L-isoleucine biosynthesis; L-isoleucine from 2-oxobutanoate: step 4/4.</text>
</comment>
<organism evidence="16 17">
    <name type="scientific">Thalassospira alkalitolerans</name>
    <dbReference type="NCBI Taxonomy" id="1293890"/>
    <lineage>
        <taxon>Bacteria</taxon>
        <taxon>Pseudomonadati</taxon>
        <taxon>Pseudomonadota</taxon>
        <taxon>Alphaproteobacteria</taxon>
        <taxon>Rhodospirillales</taxon>
        <taxon>Thalassospiraceae</taxon>
        <taxon>Thalassospira</taxon>
    </lineage>
</organism>
<evidence type="ECO:0000256" key="15">
    <source>
        <dbReference type="RuleBase" id="RU004516"/>
    </source>
</evidence>
<accession>A0A1Y2LAA4</accession>
<dbReference type="PANTHER" id="PTHR42743:SF11">
    <property type="entry name" value="AMINODEOXYCHORISMATE LYASE"/>
    <property type="match status" value="1"/>
</dbReference>